<protein>
    <submittedName>
        <fullName evidence="2">Uncharacterized protein</fullName>
    </submittedName>
</protein>
<sequence>MKRKSPPPVAQKRRTRCGTDWFLVPSATADGVGGLPSEFFQVRDRGHPEHPTGGSGTPAARAGPADTPVCGSGQGAQNPPAGARAHGGKDRRPAQRFHAHSRPVRDQARSRGSQATGRRNGRGARTEEEAKRGGLDPGGESCGASRLARFFNCGVRFFFHSKDTKAISIELLQKDPDRVYTLVYLYLKVRLFVCPLYIWFDLDHLFLTYVIHFLGNVQRLLKEWELELRSQPEPHAPCRRSSQKQPREAGGGNAETVGRIHQTFFSIVEAEGNGTDPTLRFFLDA</sequence>
<accession>A0A8H8DF50</accession>
<dbReference type="EMBL" id="JAEFCI010012405">
    <property type="protein sequence ID" value="KAG5456023.1"/>
    <property type="molecule type" value="Genomic_DNA"/>
</dbReference>
<proteinExistence type="predicted"/>
<dbReference type="AlphaFoldDB" id="A0A8H8DF50"/>
<feature type="region of interest" description="Disordered" evidence="1">
    <location>
        <begin position="28"/>
        <end position="139"/>
    </location>
</feature>
<name>A0A8H8DF50_9FUNG</name>
<feature type="compositionally biased region" description="Basic and acidic residues" evidence="1">
    <location>
        <begin position="124"/>
        <end position="134"/>
    </location>
</feature>
<dbReference type="Proteomes" id="UP000673691">
    <property type="component" value="Unassembled WGS sequence"/>
</dbReference>
<evidence type="ECO:0000313" key="3">
    <source>
        <dbReference type="Proteomes" id="UP000673691"/>
    </source>
</evidence>
<feature type="compositionally biased region" description="Basic and acidic residues" evidence="1">
    <location>
        <begin position="41"/>
        <end position="50"/>
    </location>
</feature>
<evidence type="ECO:0000256" key="1">
    <source>
        <dbReference type="SAM" id="MobiDB-lite"/>
    </source>
</evidence>
<reference evidence="2 3" key="1">
    <citation type="journal article" name="Sci. Rep.">
        <title>Genome-scale phylogenetic analyses confirm Olpidium as the closest living zoosporic fungus to the non-flagellated, terrestrial fungi.</title>
        <authorList>
            <person name="Chang Y."/>
            <person name="Rochon D."/>
            <person name="Sekimoto S."/>
            <person name="Wang Y."/>
            <person name="Chovatia M."/>
            <person name="Sandor L."/>
            <person name="Salamov A."/>
            <person name="Grigoriev I.V."/>
            <person name="Stajich J.E."/>
            <person name="Spatafora J.W."/>
        </authorList>
    </citation>
    <scope>NUCLEOTIDE SEQUENCE [LARGE SCALE GENOMIC DNA]</scope>
    <source>
        <strain evidence="2">S191</strain>
    </source>
</reference>
<keyword evidence="3" id="KW-1185">Reference proteome</keyword>
<evidence type="ECO:0000313" key="2">
    <source>
        <dbReference type="EMBL" id="KAG5456023.1"/>
    </source>
</evidence>
<organism evidence="2 3">
    <name type="scientific">Olpidium bornovanus</name>
    <dbReference type="NCBI Taxonomy" id="278681"/>
    <lineage>
        <taxon>Eukaryota</taxon>
        <taxon>Fungi</taxon>
        <taxon>Fungi incertae sedis</taxon>
        <taxon>Olpidiomycota</taxon>
        <taxon>Olpidiomycotina</taxon>
        <taxon>Olpidiomycetes</taxon>
        <taxon>Olpidiales</taxon>
        <taxon>Olpidiaceae</taxon>
        <taxon>Olpidium</taxon>
    </lineage>
</organism>
<comment type="caution">
    <text evidence="2">The sequence shown here is derived from an EMBL/GenBank/DDBJ whole genome shotgun (WGS) entry which is preliminary data.</text>
</comment>
<feature type="region of interest" description="Disordered" evidence="1">
    <location>
        <begin position="233"/>
        <end position="254"/>
    </location>
</feature>
<dbReference type="OrthoDB" id="10261918at2759"/>
<gene>
    <name evidence="2" type="ORF">BJ554DRAFT_4352</name>
</gene>